<gene>
    <name evidence="7" type="ORF">CVLEPA_LOCUS10130</name>
</gene>
<dbReference type="InterPro" id="IPR013087">
    <property type="entry name" value="Znf_C2H2_type"/>
</dbReference>
<proteinExistence type="inferred from homology"/>
<name>A0ABP0FJN4_CLALP</name>
<dbReference type="Pfam" id="PF18717">
    <property type="entry name" value="CxC4"/>
    <property type="match status" value="1"/>
</dbReference>
<keyword evidence="4" id="KW-0862">Zinc</keyword>
<keyword evidence="2" id="KW-0645">Protease</keyword>
<keyword evidence="8" id="KW-1185">Reference proteome</keyword>
<dbReference type="InterPro" id="IPR039598">
    <property type="entry name" value="HMGXB3"/>
</dbReference>
<reference evidence="7 8" key="1">
    <citation type="submission" date="2024-02" db="EMBL/GenBank/DDBJ databases">
        <authorList>
            <person name="Daric V."/>
            <person name="Darras S."/>
        </authorList>
    </citation>
    <scope>NUCLEOTIDE SEQUENCE [LARGE SCALE GENOMIC DNA]</scope>
</reference>
<protein>
    <recommendedName>
        <fullName evidence="9">Ubiquitin-like protease family profile domain-containing protein</fullName>
    </recommendedName>
</protein>
<dbReference type="Pfam" id="PF02902">
    <property type="entry name" value="Peptidase_C48"/>
    <property type="match status" value="1"/>
</dbReference>
<dbReference type="PANTHER" id="PTHR17609:SF3">
    <property type="entry name" value="SAP DOMAIN-CONTAINING PROTEIN"/>
    <property type="match status" value="1"/>
</dbReference>
<organism evidence="7 8">
    <name type="scientific">Clavelina lepadiformis</name>
    <name type="common">Light-bulb sea squirt</name>
    <name type="synonym">Ascidia lepadiformis</name>
    <dbReference type="NCBI Taxonomy" id="159417"/>
    <lineage>
        <taxon>Eukaryota</taxon>
        <taxon>Metazoa</taxon>
        <taxon>Chordata</taxon>
        <taxon>Tunicata</taxon>
        <taxon>Ascidiacea</taxon>
        <taxon>Aplousobranchia</taxon>
        <taxon>Clavelinidae</taxon>
        <taxon>Clavelina</taxon>
    </lineage>
</organism>
<evidence type="ECO:0000313" key="7">
    <source>
        <dbReference type="EMBL" id="CAK8679885.1"/>
    </source>
</evidence>
<accession>A0ABP0FJN4</accession>
<evidence type="ECO:0000256" key="1">
    <source>
        <dbReference type="ARBA" id="ARBA00005234"/>
    </source>
</evidence>
<evidence type="ECO:0008006" key="9">
    <source>
        <dbReference type="Google" id="ProtNLM"/>
    </source>
</evidence>
<comment type="caution">
    <text evidence="7">The sequence shown here is derived from an EMBL/GenBank/DDBJ whole genome shotgun (WGS) entry which is preliminary data.</text>
</comment>
<dbReference type="PROSITE" id="PS50157">
    <property type="entry name" value="ZINC_FINGER_C2H2_2"/>
    <property type="match status" value="1"/>
</dbReference>
<dbReference type="EMBL" id="CAWYQH010000068">
    <property type="protein sequence ID" value="CAK8679885.1"/>
    <property type="molecule type" value="Genomic_DNA"/>
</dbReference>
<dbReference type="PROSITE" id="PS50600">
    <property type="entry name" value="ULP_PROTEASE"/>
    <property type="match status" value="1"/>
</dbReference>
<dbReference type="Proteomes" id="UP001642483">
    <property type="component" value="Unassembled WGS sequence"/>
</dbReference>
<evidence type="ECO:0000256" key="2">
    <source>
        <dbReference type="ARBA" id="ARBA00022670"/>
    </source>
</evidence>
<dbReference type="InterPro" id="IPR038765">
    <property type="entry name" value="Papain-like_cys_pep_sf"/>
</dbReference>
<sequence>MVKFKLSESCIENSMDNALQFISQYQCCPLCPPSLLIKQSFQKHFISTHFHRAVDINVSGKAVSCLPCYKNCTNTDKRSHFHCCMCPAVITRRFNFKRHLELCSTAGKRLFSGDDKVPDDATSTKLLKNQNWERTEKSDLSCRFCHMKFQHLSSLRRHAEKAHSVIQSKYSSILVDRKSGIFVVACSSSGLLAPIHVQKCIFQKLIMCSNSVCCDIMKASSVFNPAIECEHLKSVENAQIQDDVFLDKKFLNKLVQLKIISENSKERCSNLHDESIKNDLPLISYADFQSLGYSGRMKYYSVYTHETKYFCKLRRVRVTYDSNEGVWSCECPVSKQTVSCVHESISKWYMCQYQPELFSCALKSCTDTSLTNDDKFIMEYYITKKSIPWILSDQLLDKKKPSKPLISAEVDCPSCMGSLQPLPAKKGTVYGMGVIWHDIWLVGKQCQACGLKLRFQQYETGVHNFNNTVLLTLKLCDYLKRGVKNHVATERCLKLLFNDSESLPLSVIRNGFYHFLAMQDTEYKFVCNRCGCSPKIVVGDGNWKNTCLRPVHSVRGLSSHSQLDDLVDVDSIWKSYKKEIIGRGFFGARNNPWHVSITYKTVAPWIGKESRINAKVPNTEFKKGASLENINPETIKQNNDMSHEDLLNAMYEPNKNSSQHLKVLCGTFGIKSSENIDEMVNQLVELVIFKDLFPKHYKSIQRCGGGIVHMRCIHGVCVYMKCLLRQESARDYVDGLQSFYEQPKVVISDVASQIALHGERRRKGMFYPYKGMLYEWNETNLSLEREGMLPSVSIDFDQTGSFYSLNDAFHAKSKKKGPARSFRDLHNTDLIVNSSVCEQKNNNMAKDRYSFCGMDMVNFMFISRLSIHLDNEEINANYIKKIKTSFPDIYYDQHGSVIPLMTDRKIISDPDLSSKSANHSSIALHLINPSSGVPVITAMTTTLTTTGSLSSQVQTLQWSQDPVFTSTIENQHVSSQVQALQRSQDPVFTSTIDNQHVSSQVQALQWSQDPVFTSTIDNQHVSSQVQPLQWSQDPVFTSTIENQHVSSQVQALQWSQDPVFTSTIENQHVSSQVQPLQWSQDPVFTSTIENQHVSSQVQALQWSQDPVFTSTIENQHVSSQVQTLQWSQDPVFTSTIENQHVSSQVQKEYVSSKKSLESEKLTPSKFCDIKHLWESKHSGRVEVVIGNMAIKTDSMKRLQSAWLDDDVMEGVLKALVLKAKKKIVVLSPVYSTMWFWNGRFRQSTSSKLANSMIDHSFITVVNVNGNHWLLMVKSNDTKSIYLYDSFGKEPIEYIPRIKKNFGSFFRHYQKTTPEWRYCCRKHNQQKDFMNCGPLALMEAERFLCQNLFEDADFKADSTSCNLYRENFGNLLLDMTDETRLENYCLMCHDAKPPKSFHGDTINWVSCEECRRWCHEICLKGCFLKTTFTCQHH</sequence>
<dbReference type="SUPFAM" id="SSF54001">
    <property type="entry name" value="Cysteine proteinases"/>
    <property type="match status" value="1"/>
</dbReference>
<dbReference type="PANTHER" id="PTHR17609">
    <property type="entry name" value="HMG DOMAIN-CONTAINING PROTEIN 3"/>
    <property type="match status" value="1"/>
</dbReference>
<feature type="domain" description="C2H2-type" evidence="5">
    <location>
        <begin position="140"/>
        <end position="168"/>
    </location>
</feature>
<feature type="domain" description="Ubiquitin-like protease family profile" evidence="6">
    <location>
        <begin position="1183"/>
        <end position="1342"/>
    </location>
</feature>
<dbReference type="PROSITE" id="PS00028">
    <property type="entry name" value="ZINC_FINGER_C2H2_1"/>
    <property type="match status" value="1"/>
</dbReference>
<evidence type="ECO:0000256" key="3">
    <source>
        <dbReference type="ARBA" id="ARBA00022801"/>
    </source>
</evidence>
<keyword evidence="4" id="KW-0479">Metal-binding</keyword>
<evidence type="ECO:0000259" key="6">
    <source>
        <dbReference type="PROSITE" id="PS50600"/>
    </source>
</evidence>
<evidence type="ECO:0000256" key="4">
    <source>
        <dbReference type="PROSITE-ProRule" id="PRU00042"/>
    </source>
</evidence>
<evidence type="ECO:0000259" key="5">
    <source>
        <dbReference type="PROSITE" id="PS50157"/>
    </source>
</evidence>
<keyword evidence="4" id="KW-0863">Zinc-finger</keyword>
<dbReference type="SMART" id="SM00355">
    <property type="entry name" value="ZnF_C2H2"/>
    <property type="match status" value="3"/>
</dbReference>
<evidence type="ECO:0000313" key="8">
    <source>
        <dbReference type="Proteomes" id="UP001642483"/>
    </source>
</evidence>
<keyword evidence="3" id="KW-0378">Hydrolase</keyword>
<dbReference type="InterPro" id="IPR003653">
    <property type="entry name" value="Peptidase_C48_C"/>
</dbReference>
<dbReference type="InterPro" id="IPR040648">
    <property type="entry name" value="HMGXB3_CxC4"/>
</dbReference>
<comment type="similarity">
    <text evidence="1">Belongs to the peptidase C48 family.</text>
</comment>
<dbReference type="Gene3D" id="3.40.395.10">
    <property type="entry name" value="Adenoviral Proteinase, Chain A"/>
    <property type="match status" value="1"/>
</dbReference>